<dbReference type="EMBL" id="CP060244">
    <property type="protein sequence ID" value="QNT78438.1"/>
    <property type="molecule type" value="Genomic_DNA"/>
</dbReference>
<dbReference type="AlphaFoldDB" id="A0A7H1NRM8"/>
<organism evidence="1 2">
    <name type="scientific">Entomobacter blattae</name>
    <dbReference type="NCBI Taxonomy" id="2762277"/>
    <lineage>
        <taxon>Bacteria</taxon>
        <taxon>Pseudomonadati</taxon>
        <taxon>Pseudomonadota</taxon>
        <taxon>Alphaproteobacteria</taxon>
        <taxon>Acetobacterales</taxon>
        <taxon>Acetobacteraceae</taxon>
        <taxon>Entomobacter</taxon>
    </lineage>
</organism>
<accession>A0A7H1NRM8</accession>
<evidence type="ECO:0000313" key="2">
    <source>
        <dbReference type="Proteomes" id="UP000516349"/>
    </source>
</evidence>
<name>A0A7H1NRM8_9PROT</name>
<evidence type="ECO:0000313" key="1">
    <source>
        <dbReference type="EMBL" id="QNT78438.1"/>
    </source>
</evidence>
<proteinExistence type="predicted"/>
<dbReference type="Proteomes" id="UP000516349">
    <property type="component" value="Chromosome"/>
</dbReference>
<sequence length="110" mass="12043">MPRISPYLQRVGVTEIANMNVSNRNLTAFLGNNSNSILINMSLSNNTTLSNFSSGNSTLQLTGISTQSQLQISHVNNDTLIKTATSILTLKDRSNINIINQNNVFLLMDS</sequence>
<keyword evidence="2" id="KW-1185">Reference proteome</keyword>
<dbReference type="KEGG" id="ebla:JGUZn3_12120"/>
<gene>
    <name evidence="1" type="ORF">JGUZn3_12120</name>
</gene>
<protein>
    <submittedName>
        <fullName evidence="1">Uncharacterized protein</fullName>
    </submittedName>
</protein>
<reference evidence="1 2" key="1">
    <citation type="submission" date="2020-08" db="EMBL/GenBank/DDBJ databases">
        <title>Complete genome sequence of Entomobacter blattae G55GP.</title>
        <authorList>
            <person name="Poehlein A."/>
            <person name="Guzman J."/>
            <person name="Daniel R."/>
            <person name="Vilcinskas A."/>
        </authorList>
    </citation>
    <scope>NUCLEOTIDE SEQUENCE [LARGE SCALE GENOMIC DNA]</scope>
    <source>
        <strain evidence="1 2">G55GP</strain>
    </source>
</reference>